<keyword evidence="2" id="KW-1185">Reference proteome</keyword>
<dbReference type="SUPFAM" id="SSF55331">
    <property type="entry name" value="Tautomerase/MIF"/>
    <property type="match status" value="1"/>
</dbReference>
<keyword evidence="1" id="KW-0413">Isomerase</keyword>
<dbReference type="Proteomes" id="UP001255416">
    <property type="component" value="Unassembled WGS sequence"/>
</dbReference>
<evidence type="ECO:0000313" key="1">
    <source>
        <dbReference type="EMBL" id="MDU9003160.1"/>
    </source>
</evidence>
<proteinExistence type="predicted"/>
<dbReference type="Pfam" id="PF02962">
    <property type="entry name" value="CHMI"/>
    <property type="match status" value="1"/>
</dbReference>
<dbReference type="InterPro" id="IPR004220">
    <property type="entry name" value="5-COMe_2-OHmuconate_Isoase"/>
</dbReference>
<protein>
    <submittedName>
        <fullName evidence="1">5-carboxymethyl-2-hydroxymuconate isomerase</fullName>
    </submittedName>
</protein>
<comment type="caution">
    <text evidence="1">The sequence shown here is derived from an EMBL/GenBank/DDBJ whole genome shotgun (WGS) entry which is preliminary data.</text>
</comment>
<reference evidence="2" key="1">
    <citation type="submission" date="2023-05" db="EMBL/GenBank/DDBJ databases">
        <title>Sedimentitalea sp. nov. JM2-8.</title>
        <authorList>
            <person name="Huang J."/>
        </authorList>
    </citation>
    <scope>NUCLEOTIDE SEQUENCE [LARGE SCALE GENOMIC DNA]</scope>
    <source>
        <strain evidence="2">KHS03</strain>
    </source>
</reference>
<accession>A0ABU3VAU8</accession>
<dbReference type="PANTHER" id="PTHR37950:SF1">
    <property type="entry name" value="4-HYDROXYPHENYLACETATE CATABOLISM PROTEIN"/>
    <property type="match status" value="1"/>
</dbReference>
<dbReference type="RefSeq" id="WP_316773808.1">
    <property type="nucleotide sequence ID" value="NZ_JASMWN010000002.1"/>
</dbReference>
<name>A0ABU3VAU8_9RHOB</name>
<dbReference type="GO" id="GO:0016853">
    <property type="term" value="F:isomerase activity"/>
    <property type="evidence" value="ECO:0007669"/>
    <property type="project" value="UniProtKB-KW"/>
</dbReference>
<dbReference type="Gene3D" id="3.30.429.10">
    <property type="entry name" value="Macrophage Migration Inhibitory Factor"/>
    <property type="match status" value="1"/>
</dbReference>
<organism evidence="1 2">
    <name type="scientific">Sedimentitalea todarodis</name>
    <dbReference type="NCBI Taxonomy" id="1631240"/>
    <lineage>
        <taxon>Bacteria</taxon>
        <taxon>Pseudomonadati</taxon>
        <taxon>Pseudomonadota</taxon>
        <taxon>Alphaproteobacteria</taxon>
        <taxon>Rhodobacterales</taxon>
        <taxon>Paracoccaceae</taxon>
        <taxon>Sedimentitalea</taxon>
    </lineage>
</organism>
<evidence type="ECO:0000313" key="2">
    <source>
        <dbReference type="Proteomes" id="UP001255416"/>
    </source>
</evidence>
<sequence length="131" mass="14353">MPHLTVDYSANMEDRVDIASFCDVLRRAAIETGILPMPGIRVRAFRADHVSIADGAIEHGYIDISVRLRGGRDLASRKAATQILFDAAKTFLAPVFAQHSVALSFEMRDIDPDLSPKYGTIRDHLASGLST</sequence>
<dbReference type="EMBL" id="JASMWN010000002">
    <property type="protein sequence ID" value="MDU9003160.1"/>
    <property type="molecule type" value="Genomic_DNA"/>
</dbReference>
<dbReference type="CDD" id="cd00580">
    <property type="entry name" value="CHMI"/>
    <property type="match status" value="1"/>
</dbReference>
<dbReference type="PANTHER" id="PTHR37950">
    <property type="entry name" value="4-HYDROXYPHENYLACETATE CATABOLISM PROTEIN"/>
    <property type="match status" value="1"/>
</dbReference>
<gene>
    <name evidence="1" type="ORF">QO231_04760</name>
</gene>
<dbReference type="InterPro" id="IPR014347">
    <property type="entry name" value="Tautomerase/MIF_sf"/>
</dbReference>